<dbReference type="EMBL" id="CAMXCT010005624">
    <property type="protein sequence ID" value="CAI4012872.1"/>
    <property type="molecule type" value="Genomic_DNA"/>
</dbReference>
<keyword evidence="5" id="KW-0472">Membrane</keyword>
<dbReference type="InterPro" id="IPR011992">
    <property type="entry name" value="EF-hand-dom_pair"/>
</dbReference>
<keyword evidence="9" id="KW-0489">Methyltransferase</keyword>
<evidence type="ECO:0000313" key="10">
    <source>
        <dbReference type="Proteomes" id="UP001152797"/>
    </source>
</evidence>
<dbReference type="GO" id="GO:0005783">
    <property type="term" value="C:endoplasmic reticulum"/>
    <property type="evidence" value="ECO:0007669"/>
    <property type="project" value="TreeGrafter"/>
</dbReference>
<dbReference type="PANTHER" id="PTHR44068">
    <property type="entry name" value="ZGC:194242"/>
    <property type="match status" value="1"/>
</dbReference>
<dbReference type="OrthoDB" id="4310724at2759"/>
<evidence type="ECO:0000256" key="2">
    <source>
        <dbReference type="PROSITE-ProRule" id="PRU00023"/>
    </source>
</evidence>
<reference evidence="8" key="2">
    <citation type="submission" date="2024-04" db="EMBL/GenBank/DDBJ databases">
        <authorList>
            <person name="Chen Y."/>
            <person name="Shah S."/>
            <person name="Dougan E. K."/>
            <person name="Thang M."/>
            <person name="Chan C."/>
        </authorList>
    </citation>
    <scope>NUCLEOTIDE SEQUENCE [LARGE SCALE GENOMIC DNA]</scope>
</reference>
<dbReference type="PROSITE" id="PS50222">
    <property type="entry name" value="EF_HAND_2"/>
    <property type="match status" value="1"/>
</dbReference>
<dbReference type="SUPFAM" id="SSF48403">
    <property type="entry name" value="Ankyrin repeat"/>
    <property type="match status" value="1"/>
</dbReference>
<dbReference type="Gene3D" id="3.40.50.150">
    <property type="entry name" value="Vaccinia Virus protein VP39"/>
    <property type="match status" value="1"/>
</dbReference>
<evidence type="ECO:0000313" key="7">
    <source>
        <dbReference type="EMBL" id="CAI4012872.1"/>
    </source>
</evidence>
<keyword evidence="3" id="KW-0175">Coiled coil</keyword>
<dbReference type="CDD" id="cd17039">
    <property type="entry name" value="Ubl_ubiquitin_like"/>
    <property type="match status" value="1"/>
</dbReference>
<evidence type="ECO:0000313" key="9">
    <source>
        <dbReference type="EMBL" id="CAL4800184.1"/>
    </source>
</evidence>
<feature type="transmembrane region" description="Helical" evidence="5">
    <location>
        <begin position="710"/>
        <end position="732"/>
    </location>
</feature>
<keyword evidence="1" id="KW-0808">Transferase</keyword>
<keyword evidence="10" id="KW-1185">Reference proteome</keyword>
<dbReference type="AlphaFoldDB" id="A0A9P1DNZ3"/>
<dbReference type="Gene3D" id="1.10.238.10">
    <property type="entry name" value="EF-hand"/>
    <property type="match status" value="1"/>
</dbReference>
<evidence type="ECO:0000256" key="3">
    <source>
        <dbReference type="SAM" id="Coils"/>
    </source>
</evidence>
<dbReference type="SMART" id="SM00248">
    <property type="entry name" value="ANK"/>
    <property type="match status" value="1"/>
</dbReference>
<feature type="coiled-coil region" evidence="3">
    <location>
        <begin position="34"/>
        <end position="68"/>
    </location>
</feature>
<dbReference type="InterPro" id="IPR002110">
    <property type="entry name" value="Ankyrin_rpt"/>
</dbReference>
<accession>A0A9P1DNZ3</accession>
<dbReference type="InterPro" id="IPR050447">
    <property type="entry name" value="Erg6_SMT_methyltransf"/>
</dbReference>
<feature type="compositionally biased region" description="Low complexity" evidence="4">
    <location>
        <begin position="779"/>
        <end position="792"/>
    </location>
</feature>
<dbReference type="GO" id="GO:0032259">
    <property type="term" value="P:methylation"/>
    <property type="evidence" value="ECO:0007669"/>
    <property type="project" value="UniProtKB-KW"/>
</dbReference>
<dbReference type="SUPFAM" id="SSF47473">
    <property type="entry name" value="EF-hand"/>
    <property type="match status" value="1"/>
</dbReference>
<dbReference type="InterPro" id="IPR002048">
    <property type="entry name" value="EF_hand_dom"/>
</dbReference>
<dbReference type="GO" id="GO:0003838">
    <property type="term" value="F:sterol 24-C-methyltransferase activity"/>
    <property type="evidence" value="ECO:0007669"/>
    <property type="project" value="TreeGrafter"/>
</dbReference>
<dbReference type="Gene3D" id="1.25.40.20">
    <property type="entry name" value="Ankyrin repeat-containing domain"/>
    <property type="match status" value="1"/>
</dbReference>
<dbReference type="PANTHER" id="PTHR44068:SF4">
    <property type="entry name" value="S-ADENOSYL-METHIONINE-STEROL-C-METHYLTRANSFERAS (AFU_ORTHOLOGUE AFUA_4G09190)"/>
    <property type="match status" value="1"/>
</dbReference>
<comment type="caution">
    <text evidence="7">The sequence shown here is derived from an EMBL/GenBank/DDBJ whole genome shotgun (WGS) entry which is preliminary data.</text>
</comment>
<dbReference type="PROSITE" id="PS50297">
    <property type="entry name" value="ANK_REP_REGION"/>
    <property type="match status" value="1"/>
</dbReference>
<evidence type="ECO:0000313" key="8">
    <source>
        <dbReference type="EMBL" id="CAL1166247.1"/>
    </source>
</evidence>
<keyword evidence="5" id="KW-1133">Transmembrane helix</keyword>
<keyword evidence="5" id="KW-0812">Transmembrane</keyword>
<dbReference type="EMBL" id="CAMXCT020005624">
    <property type="protein sequence ID" value="CAL1166247.1"/>
    <property type="molecule type" value="Genomic_DNA"/>
</dbReference>
<dbReference type="SUPFAM" id="SSF53335">
    <property type="entry name" value="S-adenosyl-L-methionine-dependent methyltransferases"/>
    <property type="match status" value="1"/>
</dbReference>
<evidence type="ECO:0000259" key="6">
    <source>
        <dbReference type="PROSITE" id="PS50222"/>
    </source>
</evidence>
<dbReference type="InterPro" id="IPR036770">
    <property type="entry name" value="Ankyrin_rpt-contain_sf"/>
</dbReference>
<feature type="region of interest" description="Disordered" evidence="4">
    <location>
        <begin position="769"/>
        <end position="792"/>
    </location>
</feature>
<dbReference type="GO" id="GO:0005509">
    <property type="term" value="F:calcium ion binding"/>
    <property type="evidence" value="ECO:0007669"/>
    <property type="project" value="InterPro"/>
</dbReference>
<sequence>MGSGGSAQALQLTPQEAADVGTFVATGLSGVPSLKKKLEDLQAGAQESEKLQQKVVQLEEEILALRQAKESGAMQGSECRLQNAHSTKFQKITASIDAIFSQFASGPCGIGAEHLSLAMRFLGLSPTQDEVQQCLDKMGCPNHLEHAKFHDLMQEELDKHFAKVQVQEFAGFLRGFDLEGKGSLSVKDFQEAMGGSISDEKLRALLQRVPRTGQGDLEFIELAKCFQEPGESLEVDQTAEDGGDKKVFVALLSGKDCECLWSQDRTIRQLKEEAQQKLDIKIKNLIGPSMEVLDEERMLEEESIVPGTTLTVVAVDHAAEDKEEAARCQDIFAAAVLGKLGATRHFLRMDPGAACKTENCSHSTALHLAAHHGHVAICEVLLAARAEVDAMCLDSEDHEGTHDFPKVIILGAAPQGSNLLVLALAGGLGYIGVHREDAWYRFTTTLTAVAEIARMPEEKLNRFLLSYSMFEKDQFKGEAGELDLLIDYYSVLNHLCAIGNFEKMYLPPYLDENKDVYGNQKLYEKKMADFLDIGPGSKVADIGCGRGRVAHHVSSYTGAHVTGLNIDKEQIRQAVDYAKQTGLGSQLDFKVANYNDPLPFPNNSLDAAYYVQVLSYSTNLEAFFKEVFRVVKPGGRVAFEDYVLGSNYSASNPHHMELKNLYKPVLGGVETSLPDTFKAAVEAAGFQVVYHKDDSIFGRQAPLLRQEKDFWLPLTSIVGFLHSIGLVPEIYFKVMQRMTAGTDALIESDELGIVSCGAWEKQLDPTARIPRRHHHHGPSSSTSSLKSWSTTG</sequence>
<protein>
    <submittedName>
        <fullName evidence="9">Methyltransferase phqN (Paraherquamid e biosynthesis cluster protein N)</fullName>
    </submittedName>
</protein>
<dbReference type="InterPro" id="IPR029063">
    <property type="entry name" value="SAM-dependent_MTases_sf"/>
</dbReference>
<evidence type="ECO:0000256" key="5">
    <source>
        <dbReference type="SAM" id="Phobius"/>
    </source>
</evidence>
<keyword evidence="2" id="KW-0040">ANK repeat</keyword>
<name>A0A9P1DNZ3_9DINO</name>
<reference evidence="7" key="1">
    <citation type="submission" date="2022-10" db="EMBL/GenBank/DDBJ databases">
        <authorList>
            <person name="Chen Y."/>
            <person name="Dougan E. K."/>
            <person name="Chan C."/>
            <person name="Rhodes N."/>
            <person name="Thang M."/>
        </authorList>
    </citation>
    <scope>NUCLEOTIDE SEQUENCE</scope>
</reference>
<proteinExistence type="predicted"/>
<evidence type="ECO:0000256" key="1">
    <source>
        <dbReference type="ARBA" id="ARBA00022679"/>
    </source>
</evidence>
<dbReference type="EMBL" id="CAMXCT030005624">
    <property type="protein sequence ID" value="CAL4800184.1"/>
    <property type="molecule type" value="Genomic_DNA"/>
</dbReference>
<dbReference type="Pfam" id="PF08241">
    <property type="entry name" value="Methyltransf_11"/>
    <property type="match status" value="1"/>
</dbReference>
<feature type="domain" description="EF-hand" evidence="6">
    <location>
        <begin position="164"/>
        <end position="199"/>
    </location>
</feature>
<organism evidence="7">
    <name type="scientific">Cladocopium goreaui</name>
    <dbReference type="NCBI Taxonomy" id="2562237"/>
    <lineage>
        <taxon>Eukaryota</taxon>
        <taxon>Sar</taxon>
        <taxon>Alveolata</taxon>
        <taxon>Dinophyceae</taxon>
        <taxon>Suessiales</taxon>
        <taxon>Symbiodiniaceae</taxon>
        <taxon>Cladocopium</taxon>
    </lineage>
</organism>
<dbReference type="PROSITE" id="PS50088">
    <property type="entry name" value="ANK_REPEAT"/>
    <property type="match status" value="1"/>
</dbReference>
<dbReference type="CDD" id="cd02440">
    <property type="entry name" value="AdoMet_MTases"/>
    <property type="match status" value="1"/>
</dbReference>
<dbReference type="GO" id="GO:0006696">
    <property type="term" value="P:ergosterol biosynthetic process"/>
    <property type="evidence" value="ECO:0007669"/>
    <property type="project" value="TreeGrafter"/>
</dbReference>
<dbReference type="InterPro" id="IPR013216">
    <property type="entry name" value="Methyltransf_11"/>
</dbReference>
<dbReference type="Proteomes" id="UP001152797">
    <property type="component" value="Unassembled WGS sequence"/>
</dbReference>
<feature type="repeat" description="ANK" evidence="2">
    <location>
        <begin position="361"/>
        <end position="393"/>
    </location>
</feature>
<dbReference type="Pfam" id="PF00023">
    <property type="entry name" value="Ank"/>
    <property type="match status" value="1"/>
</dbReference>
<evidence type="ECO:0000256" key="4">
    <source>
        <dbReference type="SAM" id="MobiDB-lite"/>
    </source>
</evidence>
<gene>
    <name evidence="7" type="ORF">C1SCF055_LOCUS37895</name>
</gene>